<protein>
    <submittedName>
        <fullName evidence="1">L10-interacting MYB domain-containing protein</fullName>
    </submittedName>
</protein>
<reference evidence="1" key="1">
    <citation type="journal article" date="2023" name="Science">
        <title>Elucidation of the pathway for biosynthesis of saponin adjuvants from the soapbark tree.</title>
        <authorList>
            <person name="Reed J."/>
            <person name="Orme A."/>
            <person name="El-Demerdash A."/>
            <person name="Owen C."/>
            <person name="Martin L.B.B."/>
            <person name="Misra R.C."/>
            <person name="Kikuchi S."/>
            <person name="Rejzek M."/>
            <person name="Martin A.C."/>
            <person name="Harkess A."/>
            <person name="Leebens-Mack J."/>
            <person name="Louveau T."/>
            <person name="Stephenson M.J."/>
            <person name="Osbourn A."/>
        </authorList>
    </citation>
    <scope>NUCLEOTIDE SEQUENCE</scope>
    <source>
        <strain evidence="1">S10</strain>
    </source>
</reference>
<dbReference type="EMBL" id="JARAOO010000003">
    <property type="protein sequence ID" value="KAJ7977618.1"/>
    <property type="molecule type" value="Genomic_DNA"/>
</dbReference>
<comment type="caution">
    <text evidence="1">The sequence shown here is derived from an EMBL/GenBank/DDBJ whole genome shotgun (WGS) entry which is preliminary data.</text>
</comment>
<accession>A0AAD7VJ49</accession>
<dbReference type="PANTHER" id="PTHR46929">
    <property type="entry name" value="EXPRESSED PROTEIN"/>
    <property type="match status" value="1"/>
</dbReference>
<dbReference type="PANTHER" id="PTHR46929:SF11">
    <property type="entry name" value="MYB_SANT-LIKE DNA-BINDING DOMAIN PROTEIN"/>
    <property type="match status" value="1"/>
</dbReference>
<sequence>MQDHTDARQFMTQPVSYYKDLCIIYDLSGDENESSIGQSLEHQNEELTSSQKLKRQLENWFDSAHSKRSRDEDAGMASALRQMASAVSSLSVKKNDDENSKSIENVTEAVQTLPDMDDDLLLDACDFLEDEMKAKTFMALDVKLRNKWLMRKLRAEV</sequence>
<evidence type="ECO:0000313" key="2">
    <source>
        <dbReference type="Proteomes" id="UP001163823"/>
    </source>
</evidence>
<organism evidence="1 2">
    <name type="scientific">Quillaja saponaria</name>
    <name type="common">Soap bark tree</name>
    <dbReference type="NCBI Taxonomy" id="32244"/>
    <lineage>
        <taxon>Eukaryota</taxon>
        <taxon>Viridiplantae</taxon>
        <taxon>Streptophyta</taxon>
        <taxon>Embryophyta</taxon>
        <taxon>Tracheophyta</taxon>
        <taxon>Spermatophyta</taxon>
        <taxon>Magnoliopsida</taxon>
        <taxon>eudicotyledons</taxon>
        <taxon>Gunneridae</taxon>
        <taxon>Pentapetalae</taxon>
        <taxon>rosids</taxon>
        <taxon>fabids</taxon>
        <taxon>Fabales</taxon>
        <taxon>Quillajaceae</taxon>
        <taxon>Quillaja</taxon>
    </lineage>
</organism>
<dbReference type="Proteomes" id="UP001163823">
    <property type="component" value="Chromosome 3"/>
</dbReference>
<name>A0AAD7VJ49_QUISA</name>
<evidence type="ECO:0000313" key="1">
    <source>
        <dbReference type="EMBL" id="KAJ7977618.1"/>
    </source>
</evidence>
<dbReference type="AlphaFoldDB" id="A0AAD7VJ49"/>
<proteinExistence type="predicted"/>
<gene>
    <name evidence="1" type="ORF">O6P43_007215</name>
</gene>
<dbReference type="KEGG" id="qsa:O6P43_007215"/>
<keyword evidence="2" id="KW-1185">Reference proteome</keyword>